<dbReference type="PANTHER" id="PTHR39583:SF2">
    <property type="entry name" value="TYPE II SECRETION SYSTEM PROTEIN J"/>
    <property type="match status" value="1"/>
</dbReference>
<keyword evidence="9 10" id="KW-0472">Membrane</keyword>
<evidence type="ECO:0000313" key="12">
    <source>
        <dbReference type="Proteomes" id="UP001595607"/>
    </source>
</evidence>
<proteinExistence type="inferred from homology"/>
<dbReference type="Pfam" id="PF11612">
    <property type="entry name" value="T2SSJ"/>
    <property type="match status" value="1"/>
</dbReference>
<accession>A0ABV7MDM3</accession>
<dbReference type="Gene3D" id="3.10.610.10">
    <property type="entry name" value="GSPII I/J protein-like"/>
    <property type="match status" value="1"/>
</dbReference>
<dbReference type="Pfam" id="PF07963">
    <property type="entry name" value="N_methyl"/>
    <property type="match status" value="1"/>
</dbReference>
<evidence type="ECO:0000256" key="7">
    <source>
        <dbReference type="ARBA" id="ARBA00022692"/>
    </source>
</evidence>
<comment type="subcellular location">
    <subcellularLocation>
        <location evidence="1">Cell inner membrane</location>
        <topology evidence="1">Single-pass membrane protein</topology>
    </subcellularLocation>
</comment>
<dbReference type="InterPro" id="IPR051621">
    <property type="entry name" value="T2SS_protein_J"/>
</dbReference>
<keyword evidence="8 10" id="KW-1133">Transmembrane helix</keyword>
<dbReference type="SUPFAM" id="SSF54523">
    <property type="entry name" value="Pili subunits"/>
    <property type="match status" value="1"/>
</dbReference>
<feature type="transmembrane region" description="Helical" evidence="10">
    <location>
        <begin position="12"/>
        <end position="33"/>
    </location>
</feature>
<keyword evidence="4" id="KW-1003">Cell membrane</keyword>
<evidence type="ECO:0000256" key="1">
    <source>
        <dbReference type="ARBA" id="ARBA00004377"/>
    </source>
</evidence>
<evidence type="ECO:0000256" key="3">
    <source>
        <dbReference type="ARBA" id="ARBA00021539"/>
    </source>
</evidence>
<dbReference type="PROSITE" id="PS00409">
    <property type="entry name" value="PROKAR_NTER_METHYL"/>
    <property type="match status" value="1"/>
</dbReference>
<dbReference type="NCBIfam" id="TIGR01711">
    <property type="entry name" value="gspJ"/>
    <property type="match status" value="1"/>
</dbReference>
<evidence type="ECO:0000256" key="6">
    <source>
        <dbReference type="ARBA" id="ARBA00022519"/>
    </source>
</evidence>
<evidence type="ECO:0000313" key="11">
    <source>
        <dbReference type="EMBL" id="MFC3303455.1"/>
    </source>
</evidence>
<dbReference type="RefSeq" id="WP_189576040.1">
    <property type="nucleotide sequence ID" value="NZ_BMXU01000002.1"/>
</dbReference>
<reference evidence="12" key="1">
    <citation type="journal article" date="2019" name="Int. J. Syst. Evol. Microbiol.">
        <title>The Global Catalogue of Microorganisms (GCM) 10K type strain sequencing project: providing services to taxonomists for standard genome sequencing and annotation.</title>
        <authorList>
            <consortium name="The Broad Institute Genomics Platform"/>
            <consortium name="The Broad Institute Genome Sequencing Center for Infectious Disease"/>
            <person name="Wu L."/>
            <person name="Ma J."/>
        </authorList>
    </citation>
    <scope>NUCLEOTIDE SEQUENCE [LARGE SCALE GENOMIC DNA]</scope>
    <source>
        <strain evidence="12">KCTC 22245</strain>
    </source>
</reference>
<keyword evidence="7 10" id="KW-0812">Transmembrane</keyword>
<dbReference type="Proteomes" id="UP001595607">
    <property type="component" value="Unassembled WGS sequence"/>
</dbReference>
<gene>
    <name evidence="11" type="primary">gspJ</name>
    <name evidence="11" type="ORF">ACFONP_12005</name>
</gene>
<evidence type="ECO:0000256" key="5">
    <source>
        <dbReference type="ARBA" id="ARBA00022481"/>
    </source>
</evidence>
<evidence type="ECO:0000256" key="4">
    <source>
        <dbReference type="ARBA" id="ARBA00022475"/>
    </source>
</evidence>
<evidence type="ECO:0000256" key="9">
    <source>
        <dbReference type="ARBA" id="ARBA00023136"/>
    </source>
</evidence>
<protein>
    <recommendedName>
        <fullName evidence="3">Type II secretion system protein J</fullName>
    </recommendedName>
</protein>
<comment type="caution">
    <text evidence="11">The sequence shown here is derived from an EMBL/GenBank/DDBJ whole genome shotgun (WGS) entry which is preliminary data.</text>
</comment>
<evidence type="ECO:0000256" key="8">
    <source>
        <dbReference type="ARBA" id="ARBA00022989"/>
    </source>
</evidence>
<dbReference type="EMBL" id="JBHRVA010000003">
    <property type="protein sequence ID" value="MFC3303455.1"/>
    <property type="molecule type" value="Genomic_DNA"/>
</dbReference>
<keyword evidence="6" id="KW-0997">Cell inner membrane</keyword>
<organism evidence="11 12">
    <name type="scientific">Parvularcula lutaonensis</name>
    <dbReference type="NCBI Taxonomy" id="491923"/>
    <lineage>
        <taxon>Bacteria</taxon>
        <taxon>Pseudomonadati</taxon>
        <taxon>Pseudomonadota</taxon>
        <taxon>Alphaproteobacteria</taxon>
        <taxon>Parvularculales</taxon>
        <taxon>Parvularculaceae</taxon>
        <taxon>Parvularcula</taxon>
    </lineage>
</organism>
<evidence type="ECO:0000256" key="2">
    <source>
        <dbReference type="ARBA" id="ARBA00011084"/>
    </source>
</evidence>
<keyword evidence="12" id="KW-1185">Reference proteome</keyword>
<keyword evidence="5" id="KW-0488">Methylation</keyword>
<dbReference type="PANTHER" id="PTHR39583">
    <property type="entry name" value="TYPE II SECRETION SYSTEM PROTEIN J-RELATED"/>
    <property type="match status" value="1"/>
</dbReference>
<dbReference type="InterPro" id="IPR045584">
    <property type="entry name" value="Pilin-like"/>
</dbReference>
<comment type="similarity">
    <text evidence="2">Belongs to the GSP J family.</text>
</comment>
<dbReference type="InterPro" id="IPR010055">
    <property type="entry name" value="T2SS_protein-GspJ"/>
</dbReference>
<evidence type="ECO:0000256" key="10">
    <source>
        <dbReference type="SAM" id="Phobius"/>
    </source>
</evidence>
<name>A0ABV7MDM3_9PROT</name>
<sequence length="205" mass="23036">MKQRGLTLVEVLIALGIFSAVSAIGMAAMSIAANGSRQLEEVMDRTGEIERFRTLIRADLYLFTDRLVFEADTDRKRPSLVGGEALDEILDTRGEEPLLALVRSGWSNPGAREPRAELQAVTYLERDGDLIRRTRPYLDAVKDTPSRDEVLVSGVEDVEIAFLFEGRWEPEVGRFESTRPEAVRLRFTHPVYDEMEHIFLIGGGV</sequence>
<dbReference type="NCBIfam" id="TIGR02532">
    <property type="entry name" value="IV_pilin_GFxxxE"/>
    <property type="match status" value="1"/>
</dbReference>
<dbReference type="InterPro" id="IPR012902">
    <property type="entry name" value="N_methyl_site"/>
</dbReference>